<evidence type="ECO:0000313" key="3">
    <source>
        <dbReference type="Proteomes" id="UP000582974"/>
    </source>
</evidence>
<feature type="region of interest" description="Disordered" evidence="1">
    <location>
        <begin position="1"/>
        <end position="20"/>
    </location>
</feature>
<evidence type="ECO:0000313" key="2">
    <source>
        <dbReference type="EMBL" id="MBA0124402.1"/>
    </source>
</evidence>
<accession>A0A838A836</accession>
<organism evidence="2 3">
    <name type="scientific">Haloechinothrix aidingensis</name>
    <dbReference type="NCBI Taxonomy" id="2752311"/>
    <lineage>
        <taxon>Bacteria</taxon>
        <taxon>Bacillati</taxon>
        <taxon>Actinomycetota</taxon>
        <taxon>Actinomycetes</taxon>
        <taxon>Pseudonocardiales</taxon>
        <taxon>Pseudonocardiaceae</taxon>
        <taxon>Haloechinothrix</taxon>
    </lineage>
</organism>
<dbReference type="RefSeq" id="WP_180891272.1">
    <property type="nucleotide sequence ID" value="NZ_JACCKD010000001.1"/>
</dbReference>
<gene>
    <name evidence="2" type="ORF">H0B56_02470</name>
</gene>
<dbReference type="AlphaFoldDB" id="A0A838A836"/>
<name>A0A838A836_9PSEU</name>
<feature type="compositionally biased region" description="Basic and acidic residues" evidence="1">
    <location>
        <begin position="1"/>
        <end position="12"/>
    </location>
</feature>
<keyword evidence="3" id="KW-1185">Reference proteome</keyword>
<proteinExistence type="predicted"/>
<dbReference type="Proteomes" id="UP000582974">
    <property type="component" value="Unassembled WGS sequence"/>
</dbReference>
<reference evidence="2 3" key="1">
    <citation type="submission" date="2020-07" db="EMBL/GenBank/DDBJ databases">
        <title>Genome of Haloechinothrix sp.</title>
        <authorList>
            <person name="Tang S.-K."/>
            <person name="Yang L."/>
            <person name="Zhu W.-Y."/>
        </authorList>
    </citation>
    <scope>NUCLEOTIDE SEQUENCE [LARGE SCALE GENOMIC DNA]</scope>
    <source>
        <strain evidence="2 3">YIM 98757</strain>
    </source>
</reference>
<protein>
    <submittedName>
        <fullName evidence="2">Uncharacterized protein</fullName>
    </submittedName>
</protein>
<comment type="caution">
    <text evidence="2">The sequence shown here is derived from an EMBL/GenBank/DDBJ whole genome shotgun (WGS) entry which is preliminary data.</text>
</comment>
<sequence>MSSFDDACHLHPDPPTTPETAVSCERCGYPPGPHDDLYVVMVPDSGHAHATDPAQDGIRFAYACTPAHAHELIELGRCSWIDEQLWAEKVRRAAVLWPCGRLTVERFAQLAGLSPNQLSRALRWPAHHEPVNAHHIPGQRARSER</sequence>
<dbReference type="EMBL" id="JACCKD010000001">
    <property type="protein sequence ID" value="MBA0124402.1"/>
    <property type="molecule type" value="Genomic_DNA"/>
</dbReference>
<evidence type="ECO:0000256" key="1">
    <source>
        <dbReference type="SAM" id="MobiDB-lite"/>
    </source>
</evidence>